<evidence type="ECO:0000256" key="6">
    <source>
        <dbReference type="SAM" id="Phobius"/>
    </source>
</evidence>
<keyword evidence="3 6" id="KW-0812">Transmembrane</keyword>
<feature type="transmembrane region" description="Helical" evidence="6">
    <location>
        <begin position="77"/>
        <end position="97"/>
    </location>
</feature>
<keyword evidence="8" id="KW-1185">Reference proteome</keyword>
<dbReference type="KEGG" id="mass:CR152_31340"/>
<keyword evidence="2" id="KW-1003">Cell membrane</keyword>
<name>A0A2D2DU63_9BURK</name>
<feature type="transmembrane region" description="Helical" evidence="6">
    <location>
        <begin position="171"/>
        <end position="191"/>
    </location>
</feature>
<dbReference type="GO" id="GO:0005886">
    <property type="term" value="C:plasma membrane"/>
    <property type="evidence" value="ECO:0007669"/>
    <property type="project" value="UniProtKB-SubCell"/>
</dbReference>
<proteinExistence type="predicted"/>
<comment type="subcellular location">
    <subcellularLocation>
        <location evidence="1">Cell membrane</location>
        <topology evidence="1">Multi-pass membrane protein</topology>
    </subcellularLocation>
</comment>
<feature type="transmembrane region" description="Helical" evidence="6">
    <location>
        <begin position="331"/>
        <end position="350"/>
    </location>
</feature>
<dbReference type="PANTHER" id="PTHR30250:SF11">
    <property type="entry name" value="O-ANTIGEN TRANSPORTER-RELATED"/>
    <property type="match status" value="1"/>
</dbReference>
<organism evidence="7 8">
    <name type="scientific">Massilia violaceinigra</name>
    <dbReference type="NCBI Taxonomy" id="2045208"/>
    <lineage>
        <taxon>Bacteria</taxon>
        <taxon>Pseudomonadati</taxon>
        <taxon>Pseudomonadota</taxon>
        <taxon>Betaproteobacteria</taxon>
        <taxon>Burkholderiales</taxon>
        <taxon>Oxalobacteraceae</taxon>
        <taxon>Telluria group</taxon>
        <taxon>Massilia</taxon>
    </lineage>
</organism>
<evidence type="ECO:0000256" key="5">
    <source>
        <dbReference type="ARBA" id="ARBA00023136"/>
    </source>
</evidence>
<feature type="transmembrane region" description="Helical" evidence="6">
    <location>
        <begin position="442"/>
        <end position="464"/>
    </location>
</feature>
<evidence type="ECO:0008006" key="9">
    <source>
        <dbReference type="Google" id="ProtNLM"/>
    </source>
</evidence>
<evidence type="ECO:0000256" key="1">
    <source>
        <dbReference type="ARBA" id="ARBA00004651"/>
    </source>
</evidence>
<dbReference type="AlphaFoldDB" id="A0A2D2DU63"/>
<evidence type="ECO:0000256" key="2">
    <source>
        <dbReference type="ARBA" id="ARBA00022475"/>
    </source>
</evidence>
<accession>A0A2D2DU63</accession>
<sequence length="490" mass="51862">MSASLKRGAVSLTAANMLDFGLQFMLPIALVRLLPTAAFADYRLAWLAIATAMAVAPFALPRSLFYFLPRTEQSARAAYVHQTLLMLLFSGACAGLLLGPWNPLLPASLRAMHSAAWFMPAFLTLWVAANLIEYLPNAGGDVPGQARTIVGLAVLRVLMVAAAALSGRADVVFGALVLYAAIKVALLLVHIGRNYGWKVFPLDRGALRTQWVYAVPFGLASALFLLRGQADQWVAAALFPASAFAAFSIGAVIMPVVALVRNSVNNAISPRLSKLESSKDQAGMLRLNQRANLAAAFVLLPTLVLSAVLAVHIVTVVYTAKYLIAADVMRINALALLGVAVEVSTLTVVLNQGRFLLMADGVMLFISLAAGFIGATLFGIPGAALGNVVTLAAGNAFSFWRVSRVTGVPVRRLQRWGTLLRILGAALGAGALAALFDHADLVAAPFIEALLIGLVYCLLYAVLLKLAGVVPEARALFTHQVPSPTPSTQD</sequence>
<dbReference type="PANTHER" id="PTHR30250">
    <property type="entry name" value="PST FAMILY PREDICTED COLANIC ACID TRANSPORTER"/>
    <property type="match status" value="1"/>
</dbReference>
<dbReference type="InterPro" id="IPR050833">
    <property type="entry name" value="Poly_Biosynth_Transport"/>
</dbReference>
<dbReference type="Proteomes" id="UP000229897">
    <property type="component" value="Chromosome"/>
</dbReference>
<feature type="transmembrane region" description="Helical" evidence="6">
    <location>
        <begin position="44"/>
        <end position="65"/>
    </location>
</feature>
<feature type="transmembrane region" description="Helical" evidence="6">
    <location>
        <begin position="211"/>
        <end position="227"/>
    </location>
</feature>
<feature type="transmembrane region" description="Helical" evidence="6">
    <location>
        <begin position="233"/>
        <end position="260"/>
    </location>
</feature>
<feature type="transmembrane region" description="Helical" evidence="6">
    <location>
        <begin position="357"/>
        <end position="378"/>
    </location>
</feature>
<feature type="transmembrane region" description="Helical" evidence="6">
    <location>
        <begin position="293"/>
        <end position="319"/>
    </location>
</feature>
<reference evidence="7" key="1">
    <citation type="submission" date="2017-10" db="EMBL/GenBank/DDBJ databases">
        <title>Massilia psychrophilum sp. nov., a novel purple-pigmented bacterium isolated from Tianshan glacier, Xinjiang Municipality, China.</title>
        <authorList>
            <person name="Wang H."/>
        </authorList>
    </citation>
    <scope>NUCLEOTIDE SEQUENCE [LARGE SCALE GENOMIC DNA]</scope>
    <source>
        <strain evidence="7">B2</strain>
    </source>
</reference>
<dbReference type="EMBL" id="CP024608">
    <property type="protein sequence ID" value="ATQ78510.1"/>
    <property type="molecule type" value="Genomic_DNA"/>
</dbReference>
<feature type="transmembrane region" description="Helical" evidence="6">
    <location>
        <begin position="117"/>
        <end position="136"/>
    </location>
</feature>
<evidence type="ECO:0000256" key="3">
    <source>
        <dbReference type="ARBA" id="ARBA00022692"/>
    </source>
</evidence>
<gene>
    <name evidence="7" type="ORF">CR152_31340</name>
</gene>
<dbReference type="OrthoDB" id="8743609at2"/>
<evidence type="ECO:0000256" key="4">
    <source>
        <dbReference type="ARBA" id="ARBA00022989"/>
    </source>
</evidence>
<evidence type="ECO:0000313" key="8">
    <source>
        <dbReference type="Proteomes" id="UP000229897"/>
    </source>
</evidence>
<keyword evidence="5 6" id="KW-0472">Membrane</keyword>
<dbReference type="RefSeq" id="WP_099881606.1">
    <property type="nucleotide sequence ID" value="NZ_CP024608.1"/>
</dbReference>
<protein>
    <recommendedName>
        <fullName evidence="9">Polysaccharide biosynthesis protein C-terminal domain-containing protein</fullName>
    </recommendedName>
</protein>
<evidence type="ECO:0000313" key="7">
    <source>
        <dbReference type="EMBL" id="ATQ78510.1"/>
    </source>
</evidence>
<feature type="transmembrane region" description="Helical" evidence="6">
    <location>
        <begin position="20"/>
        <end position="38"/>
    </location>
</feature>
<keyword evidence="4 6" id="KW-1133">Transmembrane helix</keyword>
<feature type="transmembrane region" description="Helical" evidence="6">
    <location>
        <begin position="148"/>
        <end position="165"/>
    </location>
</feature>
<feature type="transmembrane region" description="Helical" evidence="6">
    <location>
        <begin position="384"/>
        <end position="403"/>
    </location>
</feature>
<feature type="transmembrane region" description="Helical" evidence="6">
    <location>
        <begin position="415"/>
        <end position="436"/>
    </location>
</feature>